<dbReference type="PANTHER" id="PTHR43388">
    <property type="entry name" value="HYDROGENASE MATURATION FACTOR HOXX"/>
    <property type="match status" value="1"/>
</dbReference>
<dbReference type="Gene3D" id="3.40.50.12230">
    <property type="match status" value="1"/>
</dbReference>
<dbReference type="HOGENOM" id="CLU_008537_1_0_11"/>
<feature type="domain" description="Formyl transferase N-terminal" evidence="1">
    <location>
        <begin position="35"/>
        <end position="147"/>
    </location>
</feature>
<dbReference type="CDD" id="cd08701">
    <property type="entry name" value="FMT_C_HypX"/>
    <property type="match status" value="1"/>
</dbReference>
<dbReference type="Pfam" id="PF02911">
    <property type="entry name" value="Formyl_trans_C"/>
    <property type="match status" value="1"/>
</dbReference>
<dbReference type="RefSeq" id="WP_003988163.1">
    <property type="nucleotide sequence ID" value="NZ_GG657757.1"/>
</dbReference>
<dbReference type="PANTHER" id="PTHR43388:SF1">
    <property type="entry name" value="HYDROGENASE MATURATION FACTOR HOXX"/>
    <property type="match status" value="1"/>
</dbReference>
<evidence type="ECO:0000313" key="4">
    <source>
        <dbReference type="Proteomes" id="UP000004184"/>
    </source>
</evidence>
<dbReference type="EMBL" id="GG657757">
    <property type="protein sequence ID" value="EFL30053.1"/>
    <property type="molecule type" value="Genomic_DNA"/>
</dbReference>
<protein>
    <submittedName>
        <fullName evidence="3">Hydrogenase maturation</fullName>
    </submittedName>
</protein>
<accession>D9X958</accession>
<name>D9X958_STRVT</name>
<dbReference type="eggNOG" id="COG0223">
    <property type="taxonomic scope" value="Bacteria"/>
</dbReference>
<gene>
    <name evidence="3" type="ORF">SSQG_00571</name>
</gene>
<dbReference type="InterPro" id="IPR009188">
    <property type="entry name" value="NiFe-hyd_mat_HypX/HoxX"/>
</dbReference>
<dbReference type="Gene3D" id="3.90.226.10">
    <property type="entry name" value="2-enoyl-CoA Hydratase, Chain A, domain 1"/>
    <property type="match status" value="1"/>
</dbReference>
<dbReference type="InterPro" id="IPR011034">
    <property type="entry name" value="Formyl_transferase-like_C_sf"/>
</dbReference>
<dbReference type="PIRSF" id="PIRSF006787">
    <property type="entry name" value="Hydrgn_mat_HoxX"/>
    <property type="match status" value="1"/>
</dbReference>
<dbReference type="eggNOG" id="COG1024">
    <property type="taxonomic scope" value="Bacteria"/>
</dbReference>
<evidence type="ECO:0000259" key="1">
    <source>
        <dbReference type="Pfam" id="PF00551"/>
    </source>
</evidence>
<dbReference type="InterPro" id="IPR001753">
    <property type="entry name" value="Enoyl-CoA_hydra/iso"/>
</dbReference>
<feature type="domain" description="Formyl transferase C-terminal" evidence="2">
    <location>
        <begin position="175"/>
        <end position="256"/>
    </location>
</feature>
<dbReference type="InterPro" id="IPR047180">
    <property type="entry name" value="HoxX-like"/>
</dbReference>
<dbReference type="CDD" id="cd06558">
    <property type="entry name" value="crotonase-like"/>
    <property type="match status" value="1"/>
</dbReference>
<dbReference type="Proteomes" id="UP000004184">
    <property type="component" value="Unassembled WGS sequence"/>
</dbReference>
<dbReference type="SUPFAM" id="SSF52096">
    <property type="entry name" value="ClpP/crotonase"/>
    <property type="match status" value="1"/>
</dbReference>
<dbReference type="SUPFAM" id="SSF50486">
    <property type="entry name" value="FMT C-terminal domain-like"/>
    <property type="match status" value="1"/>
</dbReference>
<dbReference type="OrthoDB" id="580992at2"/>
<dbReference type="AlphaFoldDB" id="D9X958"/>
<dbReference type="GO" id="GO:0003824">
    <property type="term" value="F:catalytic activity"/>
    <property type="evidence" value="ECO:0007669"/>
    <property type="project" value="InterPro"/>
</dbReference>
<proteinExistence type="predicted"/>
<evidence type="ECO:0000259" key="2">
    <source>
        <dbReference type="Pfam" id="PF02911"/>
    </source>
</evidence>
<dbReference type="SUPFAM" id="SSF53328">
    <property type="entry name" value="Formyltransferase"/>
    <property type="match status" value="1"/>
</dbReference>
<evidence type="ECO:0000313" key="3">
    <source>
        <dbReference type="EMBL" id="EFL30053.1"/>
    </source>
</evidence>
<organism evidence="3 4">
    <name type="scientific">Streptomyces viridochromogenes (strain DSM 40736 / JCM 4977 / BCRC 1201 / Tue 494)</name>
    <dbReference type="NCBI Taxonomy" id="591159"/>
    <lineage>
        <taxon>Bacteria</taxon>
        <taxon>Bacillati</taxon>
        <taxon>Actinomycetota</taxon>
        <taxon>Actinomycetes</taxon>
        <taxon>Kitasatosporales</taxon>
        <taxon>Streptomycetaceae</taxon>
        <taxon>Streptomyces</taxon>
    </lineage>
</organism>
<dbReference type="STRING" id="591159.SSQG_00571"/>
<dbReference type="Pfam" id="PF00551">
    <property type="entry name" value="Formyl_trans_N"/>
    <property type="match status" value="1"/>
</dbReference>
<dbReference type="InterPro" id="IPR029045">
    <property type="entry name" value="ClpP/crotonase-like_dom_sf"/>
</dbReference>
<dbReference type="InterPro" id="IPR005793">
    <property type="entry name" value="Formyl_trans_C"/>
</dbReference>
<reference evidence="4" key="1">
    <citation type="submission" date="2009-02" db="EMBL/GenBank/DDBJ databases">
        <title>Annotation of Streptomyces viridochromogenes strain DSM 40736.</title>
        <authorList>
            <consortium name="The Broad Institute Genome Sequencing Platform"/>
            <consortium name="Broad Institute Microbial Sequencing Center"/>
            <person name="Fischbach M."/>
            <person name="Godfrey P."/>
            <person name="Ward D."/>
            <person name="Young S."/>
            <person name="Zeng Q."/>
            <person name="Koehrsen M."/>
            <person name="Alvarado L."/>
            <person name="Berlin A.M."/>
            <person name="Bochicchio J."/>
            <person name="Borenstein D."/>
            <person name="Chapman S.B."/>
            <person name="Chen Z."/>
            <person name="Engels R."/>
            <person name="Freedman E."/>
            <person name="Gellesch M."/>
            <person name="Goldberg J."/>
            <person name="Griggs A."/>
            <person name="Gujja S."/>
            <person name="Heilman E.R."/>
            <person name="Heiman D.I."/>
            <person name="Hepburn T.A."/>
            <person name="Howarth C."/>
            <person name="Jen D."/>
            <person name="Larson L."/>
            <person name="Lewis B."/>
            <person name="Mehta T."/>
            <person name="Park D."/>
            <person name="Pearson M."/>
            <person name="Richards J."/>
            <person name="Roberts A."/>
            <person name="Saif S."/>
            <person name="Shea T.D."/>
            <person name="Shenoy N."/>
            <person name="Sisk P."/>
            <person name="Stolte C."/>
            <person name="Sykes S.N."/>
            <person name="Thomson T."/>
            <person name="Walk T."/>
            <person name="White J."/>
            <person name="Yandava C."/>
            <person name="Straight P."/>
            <person name="Clardy J."/>
            <person name="Hung D."/>
            <person name="Kolter R."/>
            <person name="Mekalanos J."/>
            <person name="Walker S."/>
            <person name="Walsh C.T."/>
            <person name="Wieland-Brown L.C."/>
            <person name="Haas B."/>
            <person name="Nusbaum C."/>
            <person name="Birren B."/>
        </authorList>
    </citation>
    <scope>NUCLEOTIDE SEQUENCE [LARGE SCALE GENOMIC DNA]</scope>
    <source>
        <strain evidence="4">DSM 40736 / JCM 4977 / BCRC 1201 / Tue 494</strain>
    </source>
</reference>
<dbReference type="InterPro" id="IPR036477">
    <property type="entry name" value="Formyl_transf_N_sf"/>
</dbReference>
<dbReference type="CDD" id="cd08650">
    <property type="entry name" value="FMT_core_HypX_N"/>
    <property type="match status" value="1"/>
</dbReference>
<sequence>MDILLVASAFNSLSQRVYAELSDQGHRVDVVLASHGPEAVRAAVRETRPDLVVAPMLKSAVPEDVWQEHTCLIVHPGPPGDRGPSSLDWAIAEGAPRWGVTVLQAEAAMDAGDVWADGSFPMPPVGKSDVYRNEVADAATAAVLQAVRRYADGSYKPRPQSDPGIRVVWRDFFRQERRRIDWEKDGTETVLCKLRGADSQPGVRDELCGREVFLHGGHPEDRLRGEPGELLATRSGAVCRATRDGAVWIPELRPRKSSGDPAPFRRPAASVLAGFPAPPGFHGMPGSSDRPYWLPEIAAPLELPPDRTTWTDIRYRQRGDIGFLTFSFPGGAMSTTHCRRLLAAYRYALSRPTSVLVLGGARDFFSNGIHLNVIEASSDPAGESWSNLNAMNDLVEAVLRTTDRLVVAALGGNAAAGGVMLALAADEVWCRTGSVLNPHYRNMGLYGSEYWTYSLPRRVGAETAERLTTEALPVSAAAAERIGLVDRLLPVPAQEFPGEVERLAAGLADDPELLTQRITAKATARHADELQRPLAEYRRTELARMRAIFFDPHAPYHALRSAFVRKLPSGSARPLAAGDAR</sequence>
<keyword evidence="4" id="KW-1185">Reference proteome</keyword>
<dbReference type="Pfam" id="PF00378">
    <property type="entry name" value="ECH_1"/>
    <property type="match status" value="1"/>
</dbReference>
<dbReference type="InterPro" id="IPR002376">
    <property type="entry name" value="Formyl_transf_N"/>
</dbReference>